<protein>
    <submittedName>
        <fullName evidence="2">Uncharacterized protein</fullName>
    </submittedName>
</protein>
<dbReference type="Proteomes" id="UP000276834">
    <property type="component" value="Unassembled WGS sequence"/>
</dbReference>
<name>A0A3L8Q6L4_CHLGU</name>
<dbReference type="EMBL" id="QUSF01004586">
    <property type="protein sequence ID" value="RLV62967.1"/>
    <property type="molecule type" value="Genomic_DNA"/>
</dbReference>
<reference evidence="2 3" key="1">
    <citation type="journal article" date="2018" name="Proc. R. Soc. B">
        <title>A non-coding region near Follistatin controls head colour polymorphism in the Gouldian finch.</title>
        <authorList>
            <person name="Toomey M.B."/>
            <person name="Marques C.I."/>
            <person name="Andrade P."/>
            <person name="Araujo P.M."/>
            <person name="Sabatino S."/>
            <person name="Gazda M.A."/>
            <person name="Afonso S."/>
            <person name="Lopes R.J."/>
            <person name="Corbo J.C."/>
            <person name="Carneiro M."/>
        </authorList>
    </citation>
    <scope>NUCLEOTIDE SEQUENCE [LARGE SCALE GENOMIC DNA]</scope>
    <source>
        <strain evidence="2">Red01</strain>
        <tissue evidence="2">Muscle</tissue>
    </source>
</reference>
<comment type="caution">
    <text evidence="2">The sequence shown here is derived from an EMBL/GenBank/DDBJ whole genome shotgun (WGS) entry which is preliminary data.</text>
</comment>
<evidence type="ECO:0000313" key="2">
    <source>
        <dbReference type="EMBL" id="RLV62967.1"/>
    </source>
</evidence>
<organism evidence="2 3">
    <name type="scientific">Chloebia gouldiae</name>
    <name type="common">Gouldian finch</name>
    <name type="synonym">Erythrura gouldiae</name>
    <dbReference type="NCBI Taxonomy" id="44316"/>
    <lineage>
        <taxon>Eukaryota</taxon>
        <taxon>Metazoa</taxon>
        <taxon>Chordata</taxon>
        <taxon>Craniata</taxon>
        <taxon>Vertebrata</taxon>
        <taxon>Euteleostomi</taxon>
        <taxon>Archelosauria</taxon>
        <taxon>Archosauria</taxon>
        <taxon>Dinosauria</taxon>
        <taxon>Saurischia</taxon>
        <taxon>Theropoda</taxon>
        <taxon>Coelurosauria</taxon>
        <taxon>Aves</taxon>
        <taxon>Neognathae</taxon>
        <taxon>Neoaves</taxon>
        <taxon>Telluraves</taxon>
        <taxon>Australaves</taxon>
        <taxon>Passeriformes</taxon>
        <taxon>Passeroidea</taxon>
        <taxon>Passeridae</taxon>
        <taxon>Chloebia</taxon>
    </lineage>
</organism>
<evidence type="ECO:0000256" key="1">
    <source>
        <dbReference type="SAM" id="MobiDB-lite"/>
    </source>
</evidence>
<feature type="compositionally biased region" description="Low complexity" evidence="1">
    <location>
        <begin position="99"/>
        <end position="110"/>
    </location>
</feature>
<evidence type="ECO:0000313" key="3">
    <source>
        <dbReference type="Proteomes" id="UP000276834"/>
    </source>
</evidence>
<gene>
    <name evidence="2" type="ORF">DV515_00018757</name>
</gene>
<accession>A0A3L8Q6L4</accession>
<keyword evidence="3" id="KW-1185">Reference proteome</keyword>
<proteinExistence type="predicted"/>
<dbReference type="AlphaFoldDB" id="A0A3L8Q6L4"/>
<sequence>MCGWPRGPRGCAGARPGQAQGLAALLCREPRGSCRLLWPLSPQAAGSGLHGDALRRAGTARDRDPQPHGACRALPSAVRALGTRDGAEPGPGEIPRQLPGGRNAAAAAPAAPGPGA</sequence>
<feature type="compositionally biased region" description="Basic and acidic residues" evidence="1">
    <location>
        <begin position="52"/>
        <end position="66"/>
    </location>
</feature>
<feature type="region of interest" description="Disordered" evidence="1">
    <location>
        <begin position="45"/>
        <end position="116"/>
    </location>
</feature>